<organism evidence="1 2">
    <name type="scientific">Carboxydothermus pertinax</name>
    <dbReference type="NCBI Taxonomy" id="870242"/>
    <lineage>
        <taxon>Bacteria</taxon>
        <taxon>Bacillati</taxon>
        <taxon>Bacillota</taxon>
        <taxon>Clostridia</taxon>
        <taxon>Thermoanaerobacterales</taxon>
        <taxon>Thermoanaerobacteraceae</taxon>
        <taxon>Carboxydothermus</taxon>
    </lineage>
</organism>
<dbReference type="STRING" id="870242.cpu_23120"/>
<keyword evidence="2" id="KW-1185">Reference proteome</keyword>
<name>A0A1L8CXZ5_9THEO</name>
<reference evidence="2" key="1">
    <citation type="submission" date="2016-12" db="EMBL/GenBank/DDBJ databases">
        <title>Draft Genome Sequences od Carboxydothermus pertinax and islandicus, Hydrogenogenic Carboxydotrophic Bacteria.</title>
        <authorList>
            <person name="Fukuyama Y."/>
            <person name="Ohmae K."/>
            <person name="Yoneda Y."/>
            <person name="Yoshida T."/>
            <person name="Sako Y."/>
        </authorList>
    </citation>
    <scope>NUCLEOTIDE SEQUENCE [LARGE SCALE GENOMIC DNA]</scope>
    <source>
        <strain evidence="2">Ug1</strain>
    </source>
</reference>
<evidence type="ECO:0000313" key="2">
    <source>
        <dbReference type="Proteomes" id="UP000187485"/>
    </source>
</evidence>
<dbReference type="AlphaFoldDB" id="A0A1L8CXZ5"/>
<gene>
    <name evidence="1" type="ORF">cpu_23120</name>
</gene>
<protein>
    <submittedName>
        <fullName evidence="1">Uncharacterized protein</fullName>
    </submittedName>
</protein>
<comment type="caution">
    <text evidence="1">The sequence shown here is derived from an EMBL/GenBank/DDBJ whole genome shotgun (WGS) entry which is preliminary data.</text>
</comment>
<sequence length="56" mass="6218">MEFTCIICGKKVTLNLIIDEDDDLVVKPSNIQICDLCKKKLQKEAEDSGKPVKPIG</sequence>
<proteinExistence type="predicted"/>
<dbReference type="Proteomes" id="UP000187485">
    <property type="component" value="Unassembled WGS sequence"/>
</dbReference>
<dbReference type="RefSeq" id="WP_159434013.1">
    <property type="nucleotide sequence ID" value="NZ_BDJK01000056.1"/>
</dbReference>
<accession>A0A1L8CXZ5</accession>
<dbReference type="EMBL" id="BDJK01000056">
    <property type="protein sequence ID" value="GAV23802.1"/>
    <property type="molecule type" value="Genomic_DNA"/>
</dbReference>
<evidence type="ECO:0000313" key="1">
    <source>
        <dbReference type="EMBL" id="GAV23802.1"/>
    </source>
</evidence>